<feature type="signal peptide" evidence="6">
    <location>
        <begin position="1"/>
        <end position="18"/>
    </location>
</feature>
<comment type="caution">
    <text evidence="7">The sequence shown here is derived from an EMBL/GenBank/DDBJ whole genome shotgun (WGS) entry which is preliminary data.</text>
</comment>
<keyword evidence="4" id="KW-0325">Glycoprotein</keyword>
<accession>A0AAD3NAZ3</accession>
<feature type="region of interest" description="Disordered" evidence="5">
    <location>
        <begin position="409"/>
        <end position="430"/>
    </location>
</feature>
<dbReference type="PANTHER" id="PTHR11967">
    <property type="entry name" value="ALPHA-1-ACID GLYCOPROTEIN"/>
    <property type="match status" value="1"/>
</dbReference>
<dbReference type="SUPFAM" id="SSF50814">
    <property type="entry name" value="Lipocalins"/>
    <property type="match status" value="3"/>
</dbReference>
<feature type="chain" id="PRO_5042239839" evidence="6">
    <location>
        <begin position="19"/>
        <end position="605"/>
    </location>
</feature>
<keyword evidence="2" id="KW-0964">Secreted</keyword>
<dbReference type="PANTHER" id="PTHR11967:SF2">
    <property type="entry name" value="ALPHA-1-ACID GLYCOPROTEIN 1"/>
    <property type="match status" value="1"/>
</dbReference>
<evidence type="ECO:0000256" key="3">
    <source>
        <dbReference type="ARBA" id="ARBA00022729"/>
    </source>
</evidence>
<comment type="subcellular location">
    <subcellularLocation>
        <location evidence="1">Secreted</location>
    </subcellularLocation>
</comment>
<evidence type="ECO:0000313" key="7">
    <source>
        <dbReference type="EMBL" id="GLD68031.1"/>
    </source>
</evidence>
<evidence type="ECO:0000256" key="2">
    <source>
        <dbReference type="ARBA" id="ARBA00022525"/>
    </source>
</evidence>
<evidence type="ECO:0000256" key="1">
    <source>
        <dbReference type="ARBA" id="ARBA00004613"/>
    </source>
</evidence>
<gene>
    <name evidence="7" type="ORF">AKAME5_001935000</name>
</gene>
<dbReference type="InterPro" id="IPR012674">
    <property type="entry name" value="Calycin"/>
</dbReference>
<evidence type="ECO:0000256" key="5">
    <source>
        <dbReference type="SAM" id="MobiDB-lite"/>
    </source>
</evidence>
<evidence type="ECO:0000256" key="4">
    <source>
        <dbReference type="ARBA" id="ARBA00023180"/>
    </source>
</evidence>
<dbReference type="EMBL" id="BRZM01000124">
    <property type="protein sequence ID" value="GLD68031.1"/>
    <property type="molecule type" value="Genomic_DNA"/>
</dbReference>
<name>A0AAD3NAZ3_LATJO</name>
<dbReference type="CDD" id="cd19415">
    <property type="entry name" value="lipocalin_ApoM_AGP"/>
    <property type="match status" value="3"/>
</dbReference>
<protein>
    <submittedName>
        <fullName evidence="7">Uncharacterized protein</fullName>
    </submittedName>
</protein>
<dbReference type="AlphaFoldDB" id="A0AAD3NAZ3"/>
<proteinExistence type="predicted"/>
<organism evidence="7 8">
    <name type="scientific">Lates japonicus</name>
    <name type="common">Japanese lates</name>
    <dbReference type="NCBI Taxonomy" id="270547"/>
    <lineage>
        <taxon>Eukaryota</taxon>
        <taxon>Metazoa</taxon>
        <taxon>Chordata</taxon>
        <taxon>Craniata</taxon>
        <taxon>Vertebrata</taxon>
        <taxon>Euteleostomi</taxon>
        <taxon>Actinopterygii</taxon>
        <taxon>Neopterygii</taxon>
        <taxon>Teleostei</taxon>
        <taxon>Neoteleostei</taxon>
        <taxon>Acanthomorphata</taxon>
        <taxon>Carangaria</taxon>
        <taxon>Carangaria incertae sedis</taxon>
        <taxon>Centropomidae</taxon>
        <taxon>Lates</taxon>
    </lineage>
</organism>
<reference evidence="7" key="1">
    <citation type="submission" date="2022-08" db="EMBL/GenBank/DDBJ databases">
        <title>Genome sequencing of akame (Lates japonicus).</title>
        <authorList>
            <person name="Hashiguchi Y."/>
            <person name="Takahashi H."/>
        </authorList>
    </citation>
    <scope>NUCLEOTIDE SEQUENCE</scope>
    <source>
        <strain evidence="7">Kochi</strain>
    </source>
</reference>
<evidence type="ECO:0000256" key="6">
    <source>
        <dbReference type="SAM" id="SignalP"/>
    </source>
</evidence>
<dbReference type="GO" id="GO:0005576">
    <property type="term" value="C:extracellular region"/>
    <property type="evidence" value="ECO:0007669"/>
    <property type="project" value="UniProtKB-SubCell"/>
</dbReference>
<keyword evidence="8" id="KW-1185">Reference proteome</keyword>
<sequence length="605" mass="66965">MYVQLCLALLALSSLTAASDPGCEELLKPLEDRSRVSGKWIFFAGSSDNKEFLKDLKTINSSWIELSAIPDSDDMTLRWGDRLTDGKCHHGGVNSTFSGNSTKVTFYFNSSTHEHVGKHLATCPECILWTDNSVTTNNGETRKGRNLYLFTKSGKLDDAQLDIFKKQAACLNFPPEFHFGDATDLCPDEKEAAADAKEGSLTFVSHSGCLLSRAMAAQLVVALLALTSLGAASEPDCKELVKPLVLDSHSPIYGKWVLHVGSWDQTGLKDDLLSVNSSWVELSASSDSGVITIYWADRLNDDKCLQGLANATISGMTSHTTFNINGHTSYHDGKYYETCAECLLSEDTTLLPDGKSKGRYLFLFTRTGNLEPSELETFKKQAECLKFIPEYHFGGTDLCPDDRVTSAPAVENTESNQTDAQPPANAASAPDCKDLVRPFMPEDPKQVFGKWVYVMGAGDPEQYHKALESLKSSWIDLSAISDSQTVMLRWGDYCFNRCIMGEANATVSGLATTFRKNLSEHKGHILQTCPYCLLWTDTFRNGDVTGRYILQFTRTGKIDPKNVEIFKKQVECLSFPENFHSYDGKTELCPDDRESTESAAIKKKR</sequence>
<dbReference type="Proteomes" id="UP001279410">
    <property type="component" value="Unassembled WGS sequence"/>
</dbReference>
<evidence type="ECO:0000313" key="8">
    <source>
        <dbReference type="Proteomes" id="UP001279410"/>
    </source>
</evidence>
<dbReference type="Gene3D" id="2.40.128.20">
    <property type="match status" value="3"/>
</dbReference>
<keyword evidence="3 6" id="KW-0732">Signal</keyword>